<name>A0ABX8V384_9FLAO</name>
<evidence type="ECO:0000313" key="3">
    <source>
        <dbReference type="EMBL" id="QYJ67305.1"/>
    </source>
</evidence>
<feature type="domain" description="Glycosyl transferase family 1" evidence="1">
    <location>
        <begin position="185"/>
        <end position="347"/>
    </location>
</feature>
<evidence type="ECO:0000313" key="4">
    <source>
        <dbReference type="Proteomes" id="UP000825381"/>
    </source>
</evidence>
<dbReference type="Proteomes" id="UP000825381">
    <property type="component" value="Chromosome"/>
</dbReference>
<gene>
    <name evidence="3" type="ORF">K1I41_06920</name>
</gene>
<dbReference type="InterPro" id="IPR028098">
    <property type="entry name" value="Glyco_trans_4-like_N"/>
</dbReference>
<sequence length="372" mass="42787">MKKKVLFTASIAKHLLRFHLPYLQWFQNQGYETHVACEGDENIPYVDKQWNVPFIRSPFSAGHIKAYKVLKGIIDSEQYVMVHCHTPMASIVTRLAVKDARKKGTKVLYTAHGFHFYNGASLINWLTYYPVEVLASAQADAVVTINSEDYNRIKEKGSKKTEYFLIPGIGVAKSKFFPVSHDEKIKLRESKGFKPEDIIAVYAAEFIHRKNHQFLIEAISKHKEEFPNLKLLFCGRGVLKDKMEALVREKNLESVVLFMGFRNDIDEIFKMADIGISSSRQEGLGLNLVEEMMCELPILATVDRGHKEIIRHDVNGYLFAQQNESEFIKYLKELYNNEKLRKDFGKESIAIAENFEITNSLAVMSSIYKKFL</sequence>
<dbReference type="PANTHER" id="PTHR12526">
    <property type="entry name" value="GLYCOSYLTRANSFERASE"/>
    <property type="match status" value="1"/>
</dbReference>
<dbReference type="Gene3D" id="3.40.50.2000">
    <property type="entry name" value="Glycogen Phosphorylase B"/>
    <property type="match status" value="2"/>
</dbReference>
<dbReference type="CDD" id="cd03808">
    <property type="entry name" value="GT4_CapM-like"/>
    <property type="match status" value="1"/>
</dbReference>
<dbReference type="RefSeq" id="WP_220639650.1">
    <property type="nucleotide sequence ID" value="NZ_CP080429.1"/>
</dbReference>
<dbReference type="Pfam" id="PF13477">
    <property type="entry name" value="Glyco_trans_4_2"/>
    <property type="match status" value="1"/>
</dbReference>
<dbReference type="Pfam" id="PF00534">
    <property type="entry name" value="Glycos_transf_1"/>
    <property type="match status" value="1"/>
</dbReference>
<dbReference type="SUPFAM" id="SSF53756">
    <property type="entry name" value="UDP-Glycosyltransferase/glycogen phosphorylase"/>
    <property type="match status" value="1"/>
</dbReference>
<dbReference type="PANTHER" id="PTHR12526:SF630">
    <property type="entry name" value="GLYCOSYLTRANSFERASE"/>
    <property type="match status" value="1"/>
</dbReference>
<organism evidence="3 4">
    <name type="scientific">Flavobacterium litorale</name>
    <dbReference type="NCBI Taxonomy" id="2856519"/>
    <lineage>
        <taxon>Bacteria</taxon>
        <taxon>Pseudomonadati</taxon>
        <taxon>Bacteroidota</taxon>
        <taxon>Flavobacteriia</taxon>
        <taxon>Flavobacteriales</taxon>
        <taxon>Flavobacteriaceae</taxon>
        <taxon>Flavobacterium</taxon>
    </lineage>
</organism>
<feature type="domain" description="Glycosyltransferase subfamily 4-like N-terminal" evidence="2">
    <location>
        <begin position="19"/>
        <end position="145"/>
    </location>
</feature>
<evidence type="ECO:0000259" key="1">
    <source>
        <dbReference type="Pfam" id="PF00534"/>
    </source>
</evidence>
<protein>
    <submittedName>
        <fullName evidence="3">Glycosyltransferase family 4 protein</fullName>
    </submittedName>
</protein>
<reference evidence="3 4" key="1">
    <citation type="submission" date="2021-07" db="EMBL/GenBank/DDBJ databases">
        <title>Flavobacterium WSW3-B6 sp.nov, isolated from seaweed.</title>
        <authorList>
            <person name="Muhammad N."/>
            <person name="Ho H."/>
            <person name="Lee Y.-J."/>
            <person name="Nguyen T."/>
            <person name="Ho J."/>
            <person name="Kim S.-G."/>
        </authorList>
    </citation>
    <scope>NUCLEOTIDE SEQUENCE [LARGE SCALE GENOMIC DNA]</scope>
    <source>
        <strain evidence="3 4">WSW3-B6</strain>
    </source>
</reference>
<dbReference type="InterPro" id="IPR001296">
    <property type="entry name" value="Glyco_trans_1"/>
</dbReference>
<dbReference type="EMBL" id="CP080429">
    <property type="protein sequence ID" value="QYJ67305.1"/>
    <property type="molecule type" value="Genomic_DNA"/>
</dbReference>
<proteinExistence type="predicted"/>
<keyword evidence="4" id="KW-1185">Reference proteome</keyword>
<accession>A0ABX8V384</accession>
<evidence type="ECO:0000259" key="2">
    <source>
        <dbReference type="Pfam" id="PF13477"/>
    </source>
</evidence>